<dbReference type="Pfam" id="PF13586">
    <property type="entry name" value="DDE_Tnp_1_2"/>
    <property type="match status" value="1"/>
</dbReference>
<gene>
    <name evidence="2" type="ORF">P8625_12260</name>
</gene>
<dbReference type="RefSeq" id="WP_279650737.1">
    <property type="nucleotide sequence ID" value="NZ_CP122539.1"/>
</dbReference>
<name>A0ABY8L047_9FLAO</name>
<evidence type="ECO:0000259" key="1">
    <source>
        <dbReference type="Pfam" id="PF13586"/>
    </source>
</evidence>
<evidence type="ECO:0000313" key="2">
    <source>
        <dbReference type="EMBL" id="WGH74843.1"/>
    </source>
</evidence>
<dbReference type="InterPro" id="IPR025668">
    <property type="entry name" value="Tnp_DDE_dom"/>
</dbReference>
<proteinExistence type="predicted"/>
<evidence type="ECO:0000313" key="3">
    <source>
        <dbReference type="Proteomes" id="UP001232001"/>
    </source>
</evidence>
<protein>
    <submittedName>
        <fullName evidence="2">Transposase</fullName>
    </submittedName>
</protein>
<feature type="domain" description="Transposase DDE" evidence="1">
    <location>
        <begin position="164"/>
        <end position="236"/>
    </location>
</feature>
<sequence length="267" mass="31545">MLGVKMIRSKYLKWKKRYQGFSKMRRKTKSKRISLTRALLKLLLKFINFEKELQIHSKLEFTPQYYKRIATIQKIYEQQKHHFDTGEKIKDRIVSIHKDYIRPIVRGKEVKPVEFGAKVNKVQIDGISFIEHINFNAFHEGNRFIQTVQKVQGLTRKKVKIAGADKIYATNKNRKYCSSKAIQTDFIPKGKKSKNHKEKQKFRAIISKERATRLEGSFGKDKEHYHLKKIKAKTKKNEILWIFFGIHTGNALEIGRRKAREIDKKTA</sequence>
<dbReference type="Proteomes" id="UP001232001">
    <property type="component" value="Chromosome"/>
</dbReference>
<dbReference type="EMBL" id="CP122539">
    <property type="protein sequence ID" value="WGH74843.1"/>
    <property type="molecule type" value="Genomic_DNA"/>
</dbReference>
<keyword evidence="3" id="KW-1185">Reference proteome</keyword>
<organism evidence="2 3">
    <name type="scientific">Tenacibaculum tangerinum</name>
    <dbReference type="NCBI Taxonomy" id="3038772"/>
    <lineage>
        <taxon>Bacteria</taxon>
        <taxon>Pseudomonadati</taxon>
        <taxon>Bacteroidota</taxon>
        <taxon>Flavobacteriia</taxon>
        <taxon>Flavobacteriales</taxon>
        <taxon>Flavobacteriaceae</taxon>
        <taxon>Tenacibaculum</taxon>
    </lineage>
</organism>
<reference evidence="2 3" key="1">
    <citation type="submission" date="2023-04" db="EMBL/GenBank/DDBJ databases">
        <title>Tenacibaculum tangerinum sp. nov., isolated from sea tidal flat of South Korea.</title>
        <authorList>
            <person name="Lee S.H."/>
            <person name="Kim J.-J."/>
        </authorList>
    </citation>
    <scope>NUCLEOTIDE SEQUENCE [LARGE SCALE GENOMIC DNA]</scope>
    <source>
        <strain evidence="2 3">GRR-S3-23</strain>
    </source>
</reference>
<accession>A0ABY8L047</accession>